<accession>A0ABX5YH99</accession>
<sequence>MLVEIHCEKFRTTPVTFTEGLNAVVGDSVATNSIGKSTFLMVIDFVMGGDTFYKHNKDVIDELGHHEYFFKFEFDGIVHSFMRGTSNSDIIFKCTEDRIVRDSISTKEYREFLSDSYGINHLGLTFRKMVSLFSRIWGKENLDPYRPLTEHKKQKASESLVFALKLFEKYYSIENLTELLKEKDLEKKAFSDAFRENLIPKISKKKYIQNQITTEKISGELDDIKNHLEKYAVNIREIVNSEVEEIKSEKDNLLQSKLLVDIRLKRVEESLRQNRNVRSKKFDVLKKFFPEVLDKKIAEVEEFHSNIAKILKNELKASEKELLVEQSRINEVLAKLDEKMKSILSESSIDNPGVIVDRVYELSSNMRTANLENKYYDQNIELNQTVKNIKNELNELKKNLLAEIENLINTTLRDLSSFIYSSSKKSPYLSFTSSNYNYEIFEDTGTGKAYSNLVLFDWAVFMTSDIPILIHDSLLFKNVENEAVANMMSVYGNFNKQVFIAIDEVQKYGEEAEEVIDQHTVLRLSDNHVLYNKDWRKK</sequence>
<dbReference type="Gene3D" id="3.40.50.300">
    <property type="entry name" value="P-loop containing nucleotide triphosphate hydrolases"/>
    <property type="match status" value="1"/>
</dbReference>
<feature type="domain" description="DUF2326" evidence="2">
    <location>
        <begin position="417"/>
        <end position="527"/>
    </location>
</feature>
<evidence type="ECO:0000313" key="4">
    <source>
        <dbReference type="Proteomes" id="UP000322887"/>
    </source>
</evidence>
<gene>
    <name evidence="3" type="ORF">GmarT_09600</name>
</gene>
<protein>
    <recommendedName>
        <fullName evidence="2">DUF2326 domain-containing protein</fullName>
    </recommendedName>
</protein>
<evidence type="ECO:0000313" key="3">
    <source>
        <dbReference type="EMBL" id="QEG15122.1"/>
    </source>
</evidence>
<keyword evidence="4" id="KW-1185">Reference proteome</keyword>
<dbReference type="InterPro" id="IPR018760">
    <property type="entry name" value="DUF2326"/>
</dbReference>
<dbReference type="InterPro" id="IPR027417">
    <property type="entry name" value="P-loop_NTPase"/>
</dbReference>
<dbReference type="RefSeq" id="WP_002646487.1">
    <property type="nucleotide sequence ID" value="NZ_CP042910.1"/>
</dbReference>
<proteinExistence type="predicted"/>
<name>A0ABX5YH99_9PLAN</name>
<dbReference type="Pfam" id="PF10088">
    <property type="entry name" value="DUF2326"/>
    <property type="match status" value="1"/>
</dbReference>
<dbReference type="EMBL" id="CP042910">
    <property type="protein sequence ID" value="QEG15122.1"/>
    <property type="molecule type" value="Genomic_DNA"/>
</dbReference>
<dbReference type="GeneID" id="98645616"/>
<reference evidence="3 4" key="1">
    <citation type="submission" date="2019-08" db="EMBL/GenBank/DDBJ databases">
        <title>Deep-cultivation of Planctomycetes and their phenomic and genomic characterization uncovers novel biology.</title>
        <authorList>
            <person name="Wiegand S."/>
            <person name="Jogler M."/>
            <person name="Boedeker C."/>
            <person name="Pinto D."/>
            <person name="Vollmers J."/>
            <person name="Rivas-Marin E."/>
            <person name="Kohn T."/>
            <person name="Peeters S.H."/>
            <person name="Heuer A."/>
            <person name="Rast P."/>
            <person name="Oberbeckmann S."/>
            <person name="Bunk B."/>
            <person name="Jeske O."/>
            <person name="Meyerdierks A."/>
            <person name="Storesund J.E."/>
            <person name="Kallscheuer N."/>
            <person name="Luecker S."/>
            <person name="Lage O.M."/>
            <person name="Pohl T."/>
            <person name="Merkel B.J."/>
            <person name="Hornburger P."/>
            <person name="Mueller R.-W."/>
            <person name="Bruemmer F."/>
            <person name="Labrenz M."/>
            <person name="Spormann A.M."/>
            <person name="Op den Camp H."/>
            <person name="Overmann J."/>
            <person name="Amann R."/>
            <person name="Jetten M.S.M."/>
            <person name="Mascher T."/>
            <person name="Medema M.H."/>
            <person name="Devos D.P."/>
            <person name="Kaster A.-K."/>
            <person name="Ovreas L."/>
            <person name="Rohde M."/>
            <person name="Galperin M.Y."/>
            <person name="Jogler C."/>
        </authorList>
    </citation>
    <scope>NUCLEOTIDE SEQUENCE [LARGE SCALE GENOMIC DNA]</scope>
    <source>
        <strain evidence="3 4">DSM 8797</strain>
    </source>
</reference>
<organism evidence="3 4">
    <name type="scientific">Gimesia maris</name>
    <dbReference type="NCBI Taxonomy" id="122"/>
    <lineage>
        <taxon>Bacteria</taxon>
        <taxon>Pseudomonadati</taxon>
        <taxon>Planctomycetota</taxon>
        <taxon>Planctomycetia</taxon>
        <taxon>Planctomycetales</taxon>
        <taxon>Planctomycetaceae</taxon>
        <taxon>Gimesia</taxon>
    </lineage>
</organism>
<evidence type="ECO:0000259" key="2">
    <source>
        <dbReference type="Pfam" id="PF10088"/>
    </source>
</evidence>
<keyword evidence="1" id="KW-0175">Coiled coil</keyword>
<dbReference type="Proteomes" id="UP000322887">
    <property type="component" value="Chromosome"/>
</dbReference>
<feature type="coiled-coil region" evidence="1">
    <location>
        <begin position="379"/>
        <end position="410"/>
    </location>
</feature>
<evidence type="ECO:0000256" key="1">
    <source>
        <dbReference type="SAM" id="Coils"/>
    </source>
</evidence>